<accession>A0A8H6E786</accession>
<dbReference type="AlphaFoldDB" id="A0A8H6E786"/>
<dbReference type="EMBL" id="SPNV01000109">
    <property type="protein sequence ID" value="KAF5861093.1"/>
    <property type="molecule type" value="Genomic_DNA"/>
</dbReference>
<protein>
    <submittedName>
        <fullName evidence="1">Uncharacterized protein</fullName>
    </submittedName>
</protein>
<reference evidence="1 2" key="1">
    <citation type="submission" date="2019-04" db="EMBL/GenBank/DDBJ databases">
        <title>Aspergillus burnettii sp. nov., novel species from soil in southeast Queensland.</title>
        <authorList>
            <person name="Gilchrist C.L.M."/>
            <person name="Pitt J.I."/>
            <person name="Lange L."/>
            <person name="Lacey H.J."/>
            <person name="Vuong D."/>
            <person name="Midgley D.J."/>
            <person name="Greenfield P."/>
            <person name="Bradbury M."/>
            <person name="Lacey E."/>
            <person name="Busk P.K."/>
            <person name="Pilgaard B."/>
            <person name="Chooi Y.H."/>
            <person name="Piggott A.M."/>
        </authorList>
    </citation>
    <scope>NUCLEOTIDE SEQUENCE [LARGE SCALE GENOMIC DNA]</scope>
    <source>
        <strain evidence="1 2">FRR 5400</strain>
    </source>
</reference>
<dbReference type="Proteomes" id="UP000541154">
    <property type="component" value="Unassembled WGS sequence"/>
</dbReference>
<gene>
    <name evidence="1" type="ORF">ETB97_000604</name>
</gene>
<evidence type="ECO:0000313" key="2">
    <source>
        <dbReference type="Proteomes" id="UP000541154"/>
    </source>
</evidence>
<comment type="caution">
    <text evidence="1">The sequence shown here is derived from an EMBL/GenBank/DDBJ whole genome shotgun (WGS) entry which is preliminary data.</text>
</comment>
<proteinExistence type="predicted"/>
<evidence type="ECO:0000313" key="1">
    <source>
        <dbReference type="EMBL" id="KAF5861093.1"/>
    </source>
</evidence>
<name>A0A8H6E786_PETAA</name>
<sequence>MVGGELLEVLVEKGKQILFGKAFRRCMFGRVIVEDEEAGTVVQSRGSRSTIIVVSAIAPIIIAAVVPLARPAASLRSPGHEFRAFSLGRIANADCARRKAVMGACVEKQRPRYRCSSARHEDDKFLLHWRLSKRASIRHYILRVEAMLGTGQAWPVRSKSQGRQPSVSGVRPKICAVTPATHGQQDHDGVNPTHGGSSDVGSVLVTGHTPAITQAKSQSRQLKAVAPGATSPTAPPPYSRCTGRLVLTWYLADTEGLARLDTDHHGADDRVACESVQPNQVPDAPLWPQPRTYAWVSA</sequence>
<keyword evidence="2" id="KW-1185">Reference proteome</keyword>
<organism evidence="1 2">
    <name type="scientific">Petromyces alliaceus</name>
    <name type="common">Aspergillus alliaceus</name>
    <dbReference type="NCBI Taxonomy" id="209559"/>
    <lineage>
        <taxon>Eukaryota</taxon>
        <taxon>Fungi</taxon>
        <taxon>Dikarya</taxon>
        <taxon>Ascomycota</taxon>
        <taxon>Pezizomycotina</taxon>
        <taxon>Eurotiomycetes</taxon>
        <taxon>Eurotiomycetidae</taxon>
        <taxon>Eurotiales</taxon>
        <taxon>Aspergillaceae</taxon>
        <taxon>Aspergillus</taxon>
        <taxon>Aspergillus subgen. Circumdati</taxon>
    </lineage>
</organism>